<dbReference type="EMBL" id="JAEPRE010000361">
    <property type="protein sequence ID" value="KAG2228769.1"/>
    <property type="molecule type" value="Genomic_DNA"/>
</dbReference>
<accession>A0A8H7SG12</accession>
<organism evidence="2 3">
    <name type="scientific">Thamnidium elegans</name>
    <dbReference type="NCBI Taxonomy" id="101142"/>
    <lineage>
        <taxon>Eukaryota</taxon>
        <taxon>Fungi</taxon>
        <taxon>Fungi incertae sedis</taxon>
        <taxon>Mucoromycota</taxon>
        <taxon>Mucoromycotina</taxon>
        <taxon>Mucoromycetes</taxon>
        <taxon>Mucorales</taxon>
        <taxon>Mucorineae</taxon>
        <taxon>Mucoraceae</taxon>
        <taxon>Thamnidium</taxon>
    </lineage>
</organism>
<sequence length="111" mass="12739">MEPANTKRNDNNVILKKGPSLINMISQPDWDYLHVQTPDWFLSIIFEIRAIQSTLTNVLDQNKILDQKVNSFSETELLLQQTRQELVSAQQEIKHLTEQLATAKSVAPTHQ</sequence>
<dbReference type="Proteomes" id="UP000613177">
    <property type="component" value="Unassembled WGS sequence"/>
</dbReference>
<evidence type="ECO:0000256" key="1">
    <source>
        <dbReference type="SAM" id="Coils"/>
    </source>
</evidence>
<name>A0A8H7SG12_9FUNG</name>
<gene>
    <name evidence="2" type="ORF">INT48_008636</name>
</gene>
<reference evidence="2" key="1">
    <citation type="submission" date="2021-01" db="EMBL/GenBank/DDBJ databases">
        <title>Metabolic potential, ecology and presence of endohyphal bacteria is reflected in genomic diversity of Mucoromycotina.</title>
        <authorList>
            <person name="Muszewska A."/>
            <person name="Okrasinska A."/>
            <person name="Steczkiewicz K."/>
            <person name="Drgas O."/>
            <person name="Orlowska M."/>
            <person name="Perlinska-Lenart U."/>
            <person name="Aleksandrzak-Piekarczyk T."/>
            <person name="Szatraj K."/>
            <person name="Zielenkiewicz U."/>
            <person name="Pilsyk S."/>
            <person name="Malc E."/>
            <person name="Mieczkowski P."/>
            <person name="Kruszewska J.S."/>
            <person name="Biernat P."/>
            <person name="Pawlowska J."/>
        </authorList>
    </citation>
    <scope>NUCLEOTIDE SEQUENCE</scope>
    <source>
        <strain evidence="2">WA0000018081</strain>
    </source>
</reference>
<protein>
    <submittedName>
        <fullName evidence="2">Uncharacterized protein</fullName>
    </submittedName>
</protein>
<comment type="caution">
    <text evidence="2">The sequence shown here is derived from an EMBL/GenBank/DDBJ whole genome shotgun (WGS) entry which is preliminary data.</text>
</comment>
<evidence type="ECO:0000313" key="2">
    <source>
        <dbReference type="EMBL" id="KAG2228769.1"/>
    </source>
</evidence>
<evidence type="ECO:0000313" key="3">
    <source>
        <dbReference type="Proteomes" id="UP000613177"/>
    </source>
</evidence>
<dbReference type="AlphaFoldDB" id="A0A8H7SG12"/>
<keyword evidence="1" id="KW-0175">Coiled coil</keyword>
<keyword evidence="3" id="KW-1185">Reference proteome</keyword>
<proteinExistence type="predicted"/>
<feature type="coiled-coil region" evidence="1">
    <location>
        <begin position="72"/>
        <end position="106"/>
    </location>
</feature>